<dbReference type="KEGG" id="ypy:YPK_1909"/>
<dbReference type="AlphaFoldDB" id="A0A0H3B3G7"/>
<dbReference type="EMBL" id="CP000950">
    <property type="protein sequence ID" value="ACA68200.1"/>
    <property type="molecule type" value="Genomic_DNA"/>
</dbReference>
<name>A0A0H3B3G7_YERPY</name>
<sequence>MEGYFYAGKQASLRSACSLRHGHFANNISGPFGPLFLLAMNMAGKELVVTFQIVIRMKILIIGMFCTHQ</sequence>
<evidence type="ECO:0000313" key="1">
    <source>
        <dbReference type="EMBL" id="ACA68200.1"/>
    </source>
</evidence>
<protein>
    <submittedName>
        <fullName evidence="1">Uncharacterized protein</fullName>
    </submittedName>
</protein>
<gene>
    <name evidence="1" type="ordered locus">YPK_1909</name>
</gene>
<proteinExistence type="predicted"/>
<organism evidence="1">
    <name type="scientific">Yersinia pseudotuberculosis serotype O:3 (strain YPIII)</name>
    <dbReference type="NCBI Taxonomy" id="502800"/>
    <lineage>
        <taxon>Bacteria</taxon>
        <taxon>Pseudomonadati</taxon>
        <taxon>Pseudomonadota</taxon>
        <taxon>Gammaproteobacteria</taxon>
        <taxon>Enterobacterales</taxon>
        <taxon>Yersiniaceae</taxon>
        <taxon>Yersinia</taxon>
    </lineage>
</organism>
<reference evidence="1" key="1">
    <citation type="submission" date="2008-02" db="EMBL/GenBank/DDBJ databases">
        <title>Complete sequence of Yersinia pseudotuberculosis YPIII.</title>
        <authorList>
            <consortium name="US DOE Joint Genome Institute"/>
            <person name="Challacombe J.F."/>
            <person name="Bruce D."/>
            <person name="Detter J.C."/>
            <person name="Green L."/>
            <person name="Land M."/>
            <person name="Munk C."/>
            <person name="Lindler L.E."/>
            <person name="Nikolich M.P."/>
            <person name="Brettin T."/>
        </authorList>
    </citation>
    <scope>NUCLEOTIDE SEQUENCE</scope>
    <source>
        <strain evidence="1">YPIII</strain>
    </source>
</reference>
<accession>A0A0H3B3G7</accession>